<dbReference type="AlphaFoldDB" id="A0A1B5LAG0"/>
<accession>A0A1B5LAG0</accession>
<dbReference type="EMBL" id="BBTG02000034">
    <property type="protein sequence ID" value="GAO19998.1"/>
    <property type="molecule type" value="Genomic_DNA"/>
</dbReference>
<name>A0A1B5LAG0_USTVR</name>
<evidence type="ECO:0000313" key="2">
    <source>
        <dbReference type="Proteomes" id="UP000054053"/>
    </source>
</evidence>
<sequence>MAAVAGIVDAADVEGYGEKEEEEEVSAVVAAVSMAEAPGAQELVGAVPGPVSGMGTSGAEPGSGPPGFIAVPGWGLLLVGSSKPAPTAAVS</sequence>
<organism evidence="1 2">
    <name type="scientific">Ustilaginoidea virens</name>
    <name type="common">Rice false smut fungus</name>
    <name type="synonym">Villosiclava virens</name>
    <dbReference type="NCBI Taxonomy" id="1159556"/>
    <lineage>
        <taxon>Eukaryota</taxon>
        <taxon>Fungi</taxon>
        <taxon>Dikarya</taxon>
        <taxon>Ascomycota</taxon>
        <taxon>Pezizomycotina</taxon>
        <taxon>Sordariomycetes</taxon>
        <taxon>Hypocreomycetidae</taxon>
        <taxon>Hypocreales</taxon>
        <taxon>Clavicipitaceae</taxon>
        <taxon>Ustilaginoidea</taxon>
    </lineage>
</organism>
<dbReference type="Proteomes" id="UP000054053">
    <property type="component" value="Unassembled WGS sequence"/>
</dbReference>
<comment type="caution">
    <text evidence="1">The sequence shown here is derived from an EMBL/GenBank/DDBJ whole genome shotgun (WGS) entry which is preliminary data.</text>
</comment>
<evidence type="ECO:0000313" key="1">
    <source>
        <dbReference type="EMBL" id="GAO19998.1"/>
    </source>
</evidence>
<gene>
    <name evidence="1" type="ORF">UVI_02049060</name>
</gene>
<proteinExistence type="predicted"/>
<protein>
    <submittedName>
        <fullName evidence="1">Uncharacterized protein</fullName>
    </submittedName>
</protein>
<reference evidence="2" key="1">
    <citation type="journal article" date="2016" name="Genome Announc.">
        <title>Genome sequence of Ustilaginoidea virens IPU010, a rice pathogenic fungus causing false smut.</title>
        <authorList>
            <person name="Kumagai T."/>
            <person name="Ishii T."/>
            <person name="Terai G."/>
            <person name="Umemura M."/>
            <person name="Machida M."/>
            <person name="Asai K."/>
        </authorList>
    </citation>
    <scope>NUCLEOTIDE SEQUENCE [LARGE SCALE GENOMIC DNA]</scope>
    <source>
        <strain evidence="2">IPU010</strain>
    </source>
</reference>